<protein>
    <submittedName>
        <fullName evidence="2">Uncharacterized protein</fullName>
    </submittedName>
</protein>
<feature type="compositionally biased region" description="Low complexity" evidence="1">
    <location>
        <begin position="50"/>
        <end position="60"/>
    </location>
</feature>
<evidence type="ECO:0000313" key="2">
    <source>
        <dbReference type="EMBL" id="TGZ76549.1"/>
    </source>
</evidence>
<proteinExistence type="predicted"/>
<dbReference type="AlphaFoldDB" id="A0A4S2MMZ5"/>
<sequence length="202" mass="20193">MVPITNLTHLPLLPSRLPASSTSLHISCSILIRFTTSPSAPRCRKNNPHTSTTTTPSPTTQAATVAITIPSGIASAVCFSAAGAGEDSTATSSPSDLGDGVIATCTLTITVDVVPSVTVLPSNGTVTVVTVSVLTTSTVAVIIVVAATPGVLSPYAVGPVPAYHREWGMGGMACGSGTGAAGARCFAGGEEWGGCGGRWRGR</sequence>
<name>A0A4S2MMZ5_9PEZI</name>
<dbReference type="InParanoid" id="A0A4S2MMZ5"/>
<organism evidence="2 3">
    <name type="scientific">Ascodesmis nigricans</name>
    <dbReference type="NCBI Taxonomy" id="341454"/>
    <lineage>
        <taxon>Eukaryota</taxon>
        <taxon>Fungi</taxon>
        <taxon>Dikarya</taxon>
        <taxon>Ascomycota</taxon>
        <taxon>Pezizomycotina</taxon>
        <taxon>Pezizomycetes</taxon>
        <taxon>Pezizales</taxon>
        <taxon>Ascodesmidaceae</taxon>
        <taxon>Ascodesmis</taxon>
    </lineage>
</organism>
<feature type="region of interest" description="Disordered" evidence="1">
    <location>
        <begin position="40"/>
        <end position="61"/>
    </location>
</feature>
<reference evidence="2 3" key="1">
    <citation type="submission" date="2019-04" db="EMBL/GenBank/DDBJ databases">
        <title>Comparative genomics and transcriptomics to analyze fruiting body development in filamentous ascomycetes.</title>
        <authorList>
            <consortium name="DOE Joint Genome Institute"/>
            <person name="Lutkenhaus R."/>
            <person name="Traeger S."/>
            <person name="Breuer J."/>
            <person name="Kuo A."/>
            <person name="Lipzen A."/>
            <person name="Pangilinan J."/>
            <person name="Dilworth D."/>
            <person name="Sandor L."/>
            <person name="Poggeler S."/>
            <person name="Barry K."/>
            <person name="Grigoriev I.V."/>
            <person name="Nowrousian M."/>
        </authorList>
    </citation>
    <scope>NUCLEOTIDE SEQUENCE [LARGE SCALE GENOMIC DNA]</scope>
    <source>
        <strain evidence="2 3">CBS 389.68</strain>
    </source>
</reference>
<dbReference type="Proteomes" id="UP000298138">
    <property type="component" value="Unassembled WGS sequence"/>
</dbReference>
<keyword evidence="3" id="KW-1185">Reference proteome</keyword>
<dbReference type="EMBL" id="ML220174">
    <property type="protein sequence ID" value="TGZ76549.1"/>
    <property type="molecule type" value="Genomic_DNA"/>
</dbReference>
<gene>
    <name evidence="2" type="ORF">EX30DRAFT_367328</name>
</gene>
<accession>A0A4S2MMZ5</accession>
<evidence type="ECO:0000256" key="1">
    <source>
        <dbReference type="SAM" id="MobiDB-lite"/>
    </source>
</evidence>
<evidence type="ECO:0000313" key="3">
    <source>
        <dbReference type="Proteomes" id="UP000298138"/>
    </source>
</evidence>